<dbReference type="KEGG" id="dgi:Desgi_2576"/>
<dbReference type="EMBL" id="CP003273">
    <property type="protein sequence ID" value="AGL01982.1"/>
    <property type="molecule type" value="Genomic_DNA"/>
</dbReference>
<proteinExistence type="predicted"/>
<accession>R4KK49</accession>
<name>R4KK49_9FIRM</name>
<keyword evidence="2" id="KW-1185">Reference proteome</keyword>
<protein>
    <submittedName>
        <fullName evidence="1">Uncharacterized protein</fullName>
    </submittedName>
</protein>
<sequence length="88" mass="9953">MQLLNKTFINSISVAIKATKTLRDGAYTEISEHRRSQANAEIRSKSRGDFANTLKGYQWYCLSLIAALQVIGIQIKFTCSGRHRYENG</sequence>
<organism evidence="1 2">
    <name type="scientific">Desulfoscipio gibsoniae DSM 7213</name>
    <dbReference type="NCBI Taxonomy" id="767817"/>
    <lineage>
        <taxon>Bacteria</taxon>
        <taxon>Bacillati</taxon>
        <taxon>Bacillota</taxon>
        <taxon>Clostridia</taxon>
        <taxon>Eubacteriales</taxon>
        <taxon>Desulfallaceae</taxon>
        <taxon>Desulfoscipio</taxon>
    </lineage>
</organism>
<dbReference type="Proteomes" id="UP000013520">
    <property type="component" value="Chromosome"/>
</dbReference>
<reference evidence="1 2" key="1">
    <citation type="submission" date="2012-01" db="EMBL/GenBank/DDBJ databases">
        <title>Complete sequence of Desulfotomaculum gibsoniae DSM 7213.</title>
        <authorList>
            <consortium name="US DOE Joint Genome Institute"/>
            <person name="Lucas S."/>
            <person name="Han J."/>
            <person name="Lapidus A."/>
            <person name="Cheng J.-F."/>
            <person name="Goodwin L."/>
            <person name="Pitluck S."/>
            <person name="Peters L."/>
            <person name="Ovchinnikova G."/>
            <person name="Teshima H."/>
            <person name="Detter J.C."/>
            <person name="Han C."/>
            <person name="Tapia R."/>
            <person name="Land M."/>
            <person name="Hauser L."/>
            <person name="Kyrpides N."/>
            <person name="Ivanova N."/>
            <person name="Pagani I."/>
            <person name="Parshina S."/>
            <person name="Plugge C."/>
            <person name="Muyzer G."/>
            <person name="Kuever J."/>
            <person name="Ivanova A."/>
            <person name="Nazina T."/>
            <person name="Klenk H.-P."/>
            <person name="Brambilla E."/>
            <person name="Spring S."/>
            <person name="Stams A.F."/>
            <person name="Woyke T."/>
        </authorList>
    </citation>
    <scope>NUCLEOTIDE SEQUENCE [LARGE SCALE GENOMIC DNA]</scope>
    <source>
        <strain evidence="1 2">DSM 7213</strain>
    </source>
</reference>
<evidence type="ECO:0000313" key="2">
    <source>
        <dbReference type="Proteomes" id="UP000013520"/>
    </source>
</evidence>
<dbReference type="HOGENOM" id="CLU_2464023_0_0_9"/>
<dbReference type="STRING" id="767817.Desgi_2576"/>
<evidence type="ECO:0000313" key="1">
    <source>
        <dbReference type="EMBL" id="AGL01982.1"/>
    </source>
</evidence>
<gene>
    <name evidence="1" type="ORF">Desgi_2576</name>
</gene>
<dbReference type="AlphaFoldDB" id="R4KK49"/>